<evidence type="ECO:0008006" key="3">
    <source>
        <dbReference type="Google" id="ProtNLM"/>
    </source>
</evidence>
<proteinExistence type="predicted"/>
<evidence type="ECO:0000313" key="2">
    <source>
        <dbReference type="Proteomes" id="UP001056648"/>
    </source>
</evidence>
<evidence type="ECO:0000313" key="1">
    <source>
        <dbReference type="EMBL" id="USE78889.1"/>
    </source>
</evidence>
<dbReference type="Proteomes" id="UP001056648">
    <property type="component" value="Chromosome 2"/>
</dbReference>
<dbReference type="RefSeq" id="WP_252252627.1">
    <property type="nucleotide sequence ID" value="NZ_CP098736.1"/>
</dbReference>
<protein>
    <recommendedName>
        <fullName evidence="3">DUF2570 domain-containing protein</fullName>
    </recommendedName>
</protein>
<dbReference type="EMBL" id="CP098736">
    <property type="protein sequence ID" value="USE78889.1"/>
    <property type="molecule type" value="Genomic_DNA"/>
</dbReference>
<name>A0ABY4VNW7_9BURK</name>
<organism evidence="1 2">
    <name type="scientific">Cupriavidus gilardii</name>
    <dbReference type="NCBI Taxonomy" id="82541"/>
    <lineage>
        <taxon>Bacteria</taxon>
        <taxon>Pseudomonadati</taxon>
        <taxon>Pseudomonadota</taxon>
        <taxon>Betaproteobacteria</taxon>
        <taxon>Burkholderiales</taxon>
        <taxon>Burkholderiaceae</taxon>
        <taxon>Cupriavidus</taxon>
    </lineage>
</organism>
<reference evidence="1" key="1">
    <citation type="submission" date="2022-06" db="EMBL/GenBank/DDBJ databases">
        <title>Complete genome sequence and characterization of Cupriavidus gilardii QJ1 isolated from contaminating cells.</title>
        <authorList>
            <person name="Qi J."/>
        </authorList>
    </citation>
    <scope>NUCLEOTIDE SEQUENCE</scope>
    <source>
        <strain evidence="1">QJ1</strain>
    </source>
</reference>
<gene>
    <name evidence="1" type="ORF">NDR89_19840</name>
</gene>
<keyword evidence="2" id="KW-1185">Reference proteome</keyword>
<accession>A0ABY4VNW7</accession>
<sequence>MIEATAIRAAAGAVPWRAIAVVALAGASFGAGWTVNGWRKDAEIAELTAARAQSDLATVNQALGDLKVAGADIRARADEYRGITTQLGATVSTIRKELKNAKPLPADCRPDDFRVRKLSDAVDAAKQAAAAR</sequence>